<dbReference type="Gene3D" id="3.30.450.20">
    <property type="entry name" value="PAS domain"/>
    <property type="match status" value="3"/>
</dbReference>
<feature type="domain" description="Histidine kinase" evidence="2">
    <location>
        <begin position="801"/>
        <end position="892"/>
    </location>
</feature>
<dbReference type="InterPro" id="IPR001610">
    <property type="entry name" value="PAC"/>
</dbReference>
<dbReference type="InterPro" id="IPR036890">
    <property type="entry name" value="HATPase_C_sf"/>
</dbReference>
<keyword evidence="1" id="KW-0732">Signal</keyword>
<dbReference type="NCBIfam" id="TIGR00229">
    <property type="entry name" value="sensory_box"/>
    <property type="match status" value="2"/>
</dbReference>
<dbReference type="InterPro" id="IPR011495">
    <property type="entry name" value="Sig_transdc_His_kin_sub2_dim/P"/>
</dbReference>
<dbReference type="InterPro" id="IPR005467">
    <property type="entry name" value="His_kinase_dom"/>
</dbReference>
<evidence type="ECO:0000259" key="4">
    <source>
        <dbReference type="PROSITE" id="PS50113"/>
    </source>
</evidence>
<sequence length="897" mass="99459">MSDLRYLLLLLMCCLAGLAPAQTQPMPPPESITVVVNDDYPPYLFRDAKGELQGSLKDRWALWQAHTGISVNLRAQHWAQAQRIMQAELADVIDTPFKTAERQELYDFGRPYARVKVALFFHHSISGVVDITSARGFNVGAMDGDACIDLLQSKGVDSVKRFLSYSDLITAAEAGEVRVFCMDMPSAAYLLNHRNLADSFRFSEPIAEGELHWAVHRGDTALLALVQAGFDRISEAELQQIDRKWLGASVADVLVSPYARYAADAALAVGVLALLLVAWNVVLRQTVRAKNRSLWHSVKVLEQTRQSLERALAEQKAMLDNEMVGIAKVHNRVLVWVNPAIERMLGYGAGEMAGTAMRRYYASEQDYQAFGDQAYGMLLDGKIYRTQTELVRSDGSRMWVELSGSMLANTKGTSLWIALDITGQRRASAARDEALQRLQKLANSVPGMVYQFVRRPDGSSAVPFVSDAVSDIYRVSAQEAQLDASVLFDKHHPEDQQQVLDSIEQSARHLTPWQQEYRVSFDDGTVRWLFGDSLPEQLADGSIQWHGFITDITERKAADERLRQLSRSVEQAPVSILITDLHANILYVNPTFSHLTGYSLEEVLGKNPRFLQSGQTPPEQYVALWETLVRGGVWQGELHNRTKSGELFIEHAVIAPVLDAQGQTSHYVAIKDNITQRKQADLALQASLKDKVALLHEVHHRVKNNLQIITSLLRLEAGRSDEPHTRAVLKDMQGRIYSMALLHESLYRSGTFASVELGAYLRQLATQAFRSQAGVVGDVRLVLVLAEVHVGMDQATPCGLLVNELLSNCLKHAFVRGQAGQVTVSLQPADRAGWWCLSVSDTGVGLPPDFEARRSLSLGLQLVSDLARQLGGQLTIDTGPGAAFSVEFFAQVFSPPD</sequence>
<dbReference type="Proteomes" id="UP000190750">
    <property type="component" value="Unassembled WGS sequence"/>
</dbReference>
<evidence type="ECO:0000313" key="6">
    <source>
        <dbReference type="Proteomes" id="UP000190750"/>
    </source>
</evidence>
<dbReference type="Pfam" id="PF08447">
    <property type="entry name" value="PAS_3"/>
    <property type="match status" value="1"/>
</dbReference>
<organism evidence="5 6">
    <name type="scientific">Rhodoferax fermentans</name>
    <dbReference type="NCBI Taxonomy" id="28066"/>
    <lineage>
        <taxon>Bacteria</taxon>
        <taxon>Pseudomonadati</taxon>
        <taxon>Pseudomonadota</taxon>
        <taxon>Betaproteobacteria</taxon>
        <taxon>Burkholderiales</taxon>
        <taxon>Comamonadaceae</taxon>
        <taxon>Rhodoferax</taxon>
    </lineage>
</organism>
<dbReference type="InterPro" id="IPR003594">
    <property type="entry name" value="HATPase_dom"/>
</dbReference>
<name>A0A1T1ANJ1_RHOFE</name>
<dbReference type="PANTHER" id="PTHR43065:SF23">
    <property type="entry name" value="SENSOR HISTIDINE KINASE PDTAS"/>
    <property type="match status" value="1"/>
</dbReference>
<keyword evidence="6" id="KW-1185">Reference proteome</keyword>
<dbReference type="SUPFAM" id="SSF55874">
    <property type="entry name" value="ATPase domain of HSP90 chaperone/DNA topoisomerase II/histidine kinase"/>
    <property type="match status" value="1"/>
</dbReference>
<dbReference type="Pfam" id="PF02518">
    <property type="entry name" value="HATPase_c"/>
    <property type="match status" value="1"/>
</dbReference>
<dbReference type="CDD" id="cd13706">
    <property type="entry name" value="PBP2_HisK_like_1"/>
    <property type="match status" value="1"/>
</dbReference>
<evidence type="ECO:0000259" key="3">
    <source>
        <dbReference type="PROSITE" id="PS50112"/>
    </source>
</evidence>
<dbReference type="SUPFAM" id="SSF55785">
    <property type="entry name" value="PYP-like sensor domain (PAS domain)"/>
    <property type="match status" value="3"/>
</dbReference>
<dbReference type="PANTHER" id="PTHR43065">
    <property type="entry name" value="SENSOR HISTIDINE KINASE"/>
    <property type="match status" value="1"/>
</dbReference>
<dbReference type="Gene3D" id="3.40.190.10">
    <property type="entry name" value="Periplasmic binding protein-like II"/>
    <property type="match status" value="2"/>
</dbReference>
<dbReference type="PROSITE" id="PS50109">
    <property type="entry name" value="HIS_KIN"/>
    <property type="match status" value="1"/>
</dbReference>
<feature type="domain" description="PAC" evidence="4">
    <location>
        <begin position="513"/>
        <end position="564"/>
    </location>
</feature>
<dbReference type="STRING" id="28066.RF819_02225"/>
<dbReference type="Gene3D" id="3.30.565.10">
    <property type="entry name" value="Histidine kinase-like ATPase, C-terminal domain"/>
    <property type="match status" value="1"/>
</dbReference>
<dbReference type="SMART" id="SM00091">
    <property type="entry name" value="PAS"/>
    <property type="match status" value="3"/>
</dbReference>
<gene>
    <name evidence="5" type="ORF">RF819_02225</name>
</gene>
<dbReference type="AlphaFoldDB" id="A0A1T1ANJ1"/>
<feature type="domain" description="PAS" evidence="3">
    <location>
        <begin position="561"/>
        <end position="607"/>
    </location>
</feature>
<evidence type="ECO:0000313" key="5">
    <source>
        <dbReference type="EMBL" id="OOV05679.1"/>
    </source>
</evidence>
<dbReference type="CDD" id="cd00130">
    <property type="entry name" value="PAS"/>
    <property type="match status" value="3"/>
</dbReference>
<reference evidence="5 6" key="1">
    <citation type="submission" date="2017-01" db="EMBL/GenBank/DDBJ databases">
        <title>Genome sequencing of Rhodoferax fermentans JCM 7819.</title>
        <authorList>
            <person name="Kim Y.J."/>
            <person name="Farh M.E.-A."/>
            <person name="Yang D.-C."/>
        </authorList>
    </citation>
    <scope>NUCLEOTIDE SEQUENCE [LARGE SCALE GENOMIC DNA]</scope>
    <source>
        <strain evidence="5 6">JCM 7819</strain>
    </source>
</reference>
<proteinExistence type="predicted"/>
<dbReference type="InterPro" id="IPR001638">
    <property type="entry name" value="Solute-binding_3/MltF_N"/>
</dbReference>
<protein>
    <recommendedName>
        <fullName evidence="7">Histidine kinase</fullName>
    </recommendedName>
</protein>
<dbReference type="InterPro" id="IPR000700">
    <property type="entry name" value="PAS-assoc_C"/>
</dbReference>
<dbReference type="InterPro" id="IPR013655">
    <property type="entry name" value="PAS_fold_3"/>
</dbReference>
<feature type="chain" id="PRO_5012955950" description="Histidine kinase" evidence="1">
    <location>
        <begin position="22"/>
        <end position="897"/>
    </location>
</feature>
<comment type="caution">
    <text evidence="5">The sequence shown here is derived from an EMBL/GenBank/DDBJ whole genome shotgun (WGS) entry which is preliminary data.</text>
</comment>
<dbReference type="PROSITE" id="PS50112">
    <property type="entry name" value="PAS"/>
    <property type="match status" value="1"/>
</dbReference>
<dbReference type="Pfam" id="PF07568">
    <property type="entry name" value="HisKA_2"/>
    <property type="match status" value="1"/>
</dbReference>
<dbReference type="PROSITE" id="PS50113">
    <property type="entry name" value="PAC"/>
    <property type="match status" value="2"/>
</dbReference>
<dbReference type="EMBL" id="MTJN01000002">
    <property type="protein sequence ID" value="OOV05679.1"/>
    <property type="molecule type" value="Genomic_DNA"/>
</dbReference>
<dbReference type="Pfam" id="PF13426">
    <property type="entry name" value="PAS_9"/>
    <property type="match status" value="2"/>
</dbReference>
<evidence type="ECO:0000256" key="1">
    <source>
        <dbReference type="SAM" id="SignalP"/>
    </source>
</evidence>
<feature type="domain" description="PAC" evidence="4">
    <location>
        <begin position="634"/>
        <end position="686"/>
    </location>
</feature>
<dbReference type="SUPFAM" id="SSF53850">
    <property type="entry name" value="Periplasmic binding protein-like II"/>
    <property type="match status" value="1"/>
</dbReference>
<evidence type="ECO:0008006" key="7">
    <source>
        <dbReference type="Google" id="ProtNLM"/>
    </source>
</evidence>
<dbReference type="InterPro" id="IPR035965">
    <property type="entry name" value="PAS-like_dom_sf"/>
</dbReference>
<accession>A0A1T1ANJ1</accession>
<dbReference type="SMART" id="SM00062">
    <property type="entry name" value="PBPb"/>
    <property type="match status" value="1"/>
</dbReference>
<dbReference type="Pfam" id="PF00497">
    <property type="entry name" value="SBP_bac_3"/>
    <property type="match status" value="1"/>
</dbReference>
<feature type="signal peptide" evidence="1">
    <location>
        <begin position="1"/>
        <end position="21"/>
    </location>
</feature>
<dbReference type="InterPro" id="IPR000014">
    <property type="entry name" value="PAS"/>
</dbReference>
<evidence type="ECO:0000259" key="2">
    <source>
        <dbReference type="PROSITE" id="PS50109"/>
    </source>
</evidence>
<dbReference type="SMART" id="SM00387">
    <property type="entry name" value="HATPase_c"/>
    <property type="match status" value="1"/>
</dbReference>
<dbReference type="SMART" id="SM00086">
    <property type="entry name" value="PAC"/>
    <property type="match status" value="3"/>
</dbReference>